<organism evidence="2 3">
    <name type="scientific">Dietzia natronolimnaea</name>
    <dbReference type="NCBI Taxonomy" id="161920"/>
    <lineage>
        <taxon>Bacteria</taxon>
        <taxon>Bacillati</taxon>
        <taxon>Actinomycetota</taxon>
        <taxon>Actinomycetes</taxon>
        <taxon>Mycobacteriales</taxon>
        <taxon>Dietziaceae</taxon>
        <taxon>Dietzia</taxon>
    </lineage>
</organism>
<dbReference type="AlphaFoldDB" id="A0A2A2WMF2"/>
<comment type="caution">
    <text evidence="2">The sequence shown here is derived from an EMBL/GenBank/DDBJ whole genome shotgun (WGS) entry which is preliminary data.</text>
</comment>
<feature type="transmembrane region" description="Helical" evidence="1">
    <location>
        <begin position="123"/>
        <end position="146"/>
    </location>
</feature>
<feature type="transmembrane region" description="Helical" evidence="1">
    <location>
        <begin position="23"/>
        <end position="45"/>
    </location>
</feature>
<evidence type="ECO:0000313" key="3">
    <source>
        <dbReference type="Proteomes" id="UP000218810"/>
    </source>
</evidence>
<feature type="transmembrane region" description="Helical" evidence="1">
    <location>
        <begin position="381"/>
        <end position="409"/>
    </location>
</feature>
<name>A0A2A2WMF2_9ACTN</name>
<feature type="transmembrane region" description="Helical" evidence="1">
    <location>
        <begin position="453"/>
        <end position="472"/>
    </location>
</feature>
<dbReference type="Proteomes" id="UP000218810">
    <property type="component" value="Unassembled WGS sequence"/>
</dbReference>
<sequence length="526" mass="54149">MSSALAGTGLLVRIDLRTGWRSAAAWVLGLVALYLVTGVSVAALYDTPEKLATYSASLGEAMVMLNGRVAGLDTLGGVMMNEYASIASFAIPIMAIALTARSTRREEETGRTELLLSARTGRLAPVTATVVVVAGVFLLLGAGIWASTLAIPVDRTGAAFYAASIVATGWVYAAATAVLAQVVAHNRTVWATSLTFAGLTLVLRGIGDTYENWVSWTSPLGWLGLVRPFGDPSALPLFVAVVAAALLSATALWLSGRRDLGEGLVPARTGPASASRWRASELGVAVHQHLGALIGWTLGVVALMTMYGALMNVVVEAIMSNPALADFLVASPALVDSLVQMLVVFVGILGAGFALQTLGGLRGEETSGRLELELAAGRSRWSALALHTAVVAAGAAVVVVAGSAAFALATAVALDDPDSVGRIVAAGSWQVPAVMVFVGLSVALFGLLPRAQALAWAVFAVSAVVTFMGPTLRLTESQMRLSPFGAVGRAPVGPVDTMGVTVLVVLAVALVAAGVVGFRRRDVPRT</sequence>
<feature type="transmembrane region" description="Helical" evidence="1">
    <location>
        <begin position="498"/>
        <end position="518"/>
    </location>
</feature>
<reference evidence="3" key="1">
    <citation type="submission" date="2017-09" db="EMBL/GenBank/DDBJ databases">
        <authorList>
            <person name="Zhang Y."/>
            <person name="Huang X."/>
            <person name="Liu J."/>
            <person name="Lu L."/>
            <person name="Peng K."/>
        </authorList>
    </citation>
    <scope>NUCLEOTIDE SEQUENCE [LARGE SCALE GENOMIC DNA]</scope>
    <source>
        <strain evidence="3">S-XJ-1</strain>
    </source>
</reference>
<feature type="transmembrane region" description="Helical" evidence="1">
    <location>
        <begin position="293"/>
        <end position="318"/>
    </location>
</feature>
<feature type="transmembrane region" description="Helical" evidence="1">
    <location>
        <begin position="338"/>
        <end position="361"/>
    </location>
</feature>
<gene>
    <name evidence="2" type="ORF">CEY15_15290</name>
</gene>
<protein>
    <recommendedName>
        <fullName evidence="4">Polyketide antibiotic transporter</fullName>
    </recommendedName>
</protein>
<dbReference type="RefSeq" id="WP_095719156.1">
    <property type="nucleotide sequence ID" value="NZ_NTGA01000029.1"/>
</dbReference>
<dbReference type="OrthoDB" id="2014935at2"/>
<feature type="transmembrane region" description="Helical" evidence="1">
    <location>
        <begin position="234"/>
        <end position="254"/>
    </location>
</feature>
<evidence type="ECO:0000313" key="2">
    <source>
        <dbReference type="EMBL" id="PAY22134.1"/>
    </source>
</evidence>
<feature type="transmembrane region" description="Helical" evidence="1">
    <location>
        <begin position="83"/>
        <end position="102"/>
    </location>
</feature>
<accession>A0A2A2WMF2</accession>
<evidence type="ECO:0008006" key="4">
    <source>
        <dbReference type="Google" id="ProtNLM"/>
    </source>
</evidence>
<keyword evidence="1" id="KW-0472">Membrane</keyword>
<dbReference type="EMBL" id="NTGA01000029">
    <property type="protein sequence ID" value="PAY22134.1"/>
    <property type="molecule type" value="Genomic_DNA"/>
</dbReference>
<evidence type="ECO:0000256" key="1">
    <source>
        <dbReference type="SAM" id="Phobius"/>
    </source>
</evidence>
<feature type="transmembrane region" description="Helical" evidence="1">
    <location>
        <begin position="158"/>
        <end position="182"/>
    </location>
</feature>
<proteinExistence type="predicted"/>
<keyword evidence="1" id="KW-1133">Transmembrane helix</keyword>
<keyword evidence="1" id="KW-0812">Transmembrane</keyword>
<feature type="transmembrane region" description="Helical" evidence="1">
    <location>
        <begin position="429"/>
        <end position="448"/>
    </location>
</feature>
<keyword evidence="3" id="KW-1185">Reference proteome</keyword>
<feature type="transmembrane region" description="Helical" evidence="1">
    <location>
        <begin position="189"/>
        <end position="207"/>
    </location>
</feature>